<protein>
    <submittedName>
        <fullName evidence="2">F-box domain-containing protein</fullName>
    </submittedName>
</protein>
<keyword evidence="1" id="KW-1185">Reference proteome</keyword>
<evidence type="ECO:0000313" key="1">
    <source>
        <dbReference type="Proteomes" id="UP000046392"/>
    </source>
</evidence>
<proteinExistence type="predicted"/>
<dbReference type="Proteomes" id="UP000046392">
    <property type="component" value="Unplaced"/>
</dbReference>
<accession>A0A0N5BSH5</accession>
<name>A0A0N5BSH5_STREA</name>
<reference evidence="2" key="1">
    <citation type="submission" date="2017-02" db="UniProtKB">
        <authorList>
            <consortium name="WormBaseParasite"/>
        </authorList>
    </citation>
    <scope>IDENTIFICATION</scope>
</reference>
<organism evidence="1 2">
    <name type="scientific">Strongyloides papillosus</name>
    <name type="common">Intestinal threadworm</name>
    <dbReference type="NCBI Taxonomy" id="174720"/>
    <lineage>
        <taxon>Eukaryota</taxon>
        <taxon>Metazoa</taxon>
        <taxon>Ecdysozoa</taxon>
        <taxon>Nematoda</taxon>
        <taxon>Chromadorea</taxon>
        <taxon>Rhabditida</taxon>
        <taxon>Tylenchina</taxon>
        <taxon>Panagrolaimomorpha</taxon>
        <taxon>Strongyloidoidea</taxon>
        <taxon>Strongyloididae</taxon>
        <taxon>Strongyloides</taxon>
    </lineage>
</organism>
<dbReference type="WBParaSite" id="SPAL_0000881800.1">
    <property type="protein sequence ID" value="SPAL_0000881800.1"/>
    <property type="gene ID" value="SPAL_0000881800"/>
</dbReference>
<dbReference type="AlphaFoldDB" id="A0A0N5BSH5"/>
<evidence type="ECO:0000313" key="2">
    <source>
        <dbReference type="WBParaSite" id="SPAL_0000881800.1"/>
    </source>
</evidence>
<sequence length="515" mass="60247">MESEDSINPLNNEVESTPDQELTPAQIIANNTEILSLIFGHIVNFKERRNIELTCRKFYEVCNNKSLCSYFPLEEKSRLHFSMRHEEVDAIINIFGHKMTINIPKEFLFNENNMDIFGRFFRKYLSKVNTLIIVDMSLKHVDFFMNLNCFEKIKNVSLYSRASVNGGDVILSKCSTLNPVNLRISTGYLNDITIEKIGQYPLPDSIETIRLNYSSLKWLLGKMETKKLGSFGNLEFECDEPLSFFMNEINKKEIYLKSITYFKNISCKVYNFKTIPYIEEFNNILLENNIGLFVTIRFNDIFREIFSNEFERDSKAAEHVRNLKNPENRFLAQEGVYLNIKKLKILDIYKERCFCPFFSTELKLMTEDILRMKRLSLFEMHFSLFDNSNDFEKLCTSLGRIQTIRIHDCGKMNIRSLYVLSAYAKNLKNMSLNGVNDKSITTSIILSHFKTLDSLEIIFENLYDAVLVFNDLMEFDNASGSVTFNWPKIQHLNIICNRPNFEEEKLINEVKKNTP</sequence>